<dbReference type="EMBL" id="JBOK01000008">
    <property type="protein sequence ID" value="EXU80364.1"/>
    <property type="molecule type" value="Genomic_DNA"/>
</dbReference>
<evidence type="ECO:0000313" key="3">
    <source>
        <dbReference type="Proteomes" id="UP000020766"/>
    </source>
</evidence>
<organism evidence="2 3">
    <name type="scientific">Comamonas aquatica DA1877</name>
    <dbReference type="NCBI Taxonomy" id="1457173"/>
    <lineage>
        <taxon>Bacteria</taxon>
        <taxon>Pseudomonadati</taxon>
        <taxon>Pseudomonadota</taxon>
        <taxon>Betaproteobacteria</taxon>
        <taxon>Burkholderiales</taxon>
        <taxon>Comamonadaceae</taxon>
        <taxon>Comamonas</taxon>
    </lineage>
</organism>
<gene>
    <name evidence="2" type="ORF">AX13_17505</name>
</gene>
<dbReference type="Gene3D" id="3.40.50.150">
    <property type="entry name" value="Vaccinia Virus protein VP39"/>
    <property type="match status" value="1"/>
</dbReference>
<proteinExistence type="predicted"/>
<dbReference type="PATRIC" id="fig|1457173.3.peg.1749"/>
<evidence type="ECO:0000259" key="1">
    <source>
        <dbReference type="Pfam" id="PF08241"/>
    </source>
</evidence>
<accession>A0A014MQC8</accession>
<reference evidence="2 3" key="1">
    <citation type="submission" date="2014-01" db="EMBL/GenBank/DDBJ databases">
        <title>Interspecies Systems Biology Uncovers Metabolites Affecting C. elegans Gene Expression and Life History Traits.</title>
        <authorList>
            <person name="Watson E."/>
            <person name="Macneil L.T."/>
            <person name="Ritter A.D."/>
            <person name="Yilmaz L.S."/>
            <person name="Rosebrock A.P."/>
            <person name="Caudy A.A."/>
            <person name="Walhout A.J."/>
        </authorList>
    </citation>
    <scope>NUCLEOTIDE SEQUENCE [LARGE SCALE GENOMIC DNA]</scope>
    <source>
        <strain evidence="2 3">DA1877</strain>
    </source>
</reference>
<name>A0A014MQC8_9BURK</name>
<sequence>MLRTSQRRYTHGFFDLVREPIRQGSGLHIGHAPETPRPHGLAAGFDAEHFRQLAGVQLGSTTHLSQLAANYHHLNEAAEDYLFQHVPADSLLLTMEIPPWLAKGCLQRGIDFLDFAISPLRFGRDLYAALRTSNAEIFKRLHAQAVTPEEIQLEASTLAANLRMHKAGLQELQQFRFQDLDGSLLFFGQSPLDGSLLAPDGRALQCSDFADRLHALSQGKNVFYKSHPYAQEFAETEIQALQRIVGKPVTTCQQNTYQILSTYEDVELASISSGVLQEAFWFGKTAHTLFQPFVPLHIPTQQNDGVPDAGIYQQMHFQQLLSPGFWHAILSPQQPAPRLASLPSLAHNHARATLDQWWDYSKVMTWERPLTQEAMLRGGGAALRQRVEKLEKIPPSEGFTSIPGHDFSLHSGERQVATHYEDIRADHRYRYEWVDAQLPEGGFGIDTFCGNGYGTWQLSKRRHVWGIDGSVEAVQLAQQHYRTPQSFFSQAYYPFSLPKESFDFAVSLESVEHVKDGEGFFASLVQSLKPGGLLCFSTPCEEKLPHAKFSDIFHFHHKHYSFEETQNLALAHGLEILDWAGQDVYAFLPNGKPVPLADDSAMRLQEKTIGQFLIFLCRKACSV</sequence>
<dbReference type="InterPro" id="IPR013216">
    <property type="entry name" value="Methyltransf_11"/>
</dbReference>
<dbReference type="GO" id="GO:0008757">
    <property type="term" value="F:S-adenosylmethionine-dependent methyltransferase activity"/>
    <property type="evidence" value="ECO:0007669"/>
    <property type="project" value="InterPro"/>
</dbReference>
<dbReference type="AlphaFoldDB" id="A0A014MQC8"/>
<dbReference type="InterPro" id="IPR029063">
    <property type="entry name" value="SAM-dependent_MTases_sf"/>
</dbReference>
<dbReference type="PANTHER" id="PTHR43861">
    <property type="entry name" value="TRANS-ACONITATE 2-METHYLTRANSFERASE-RELATED"/>
    <property type="match status" value="1"/>
</dbReference>
<feature type="domain" description="Methyltransferase type 11" evidence="1">
    <location>
        <begin position="449"/>
        <end position="536"/>
    </location>
</feature>
<dbReference type="CDD" id="cd02440">
    <property type="entry name" value="AdoMet_MTases"/>
    <property type="match status" value="1"/>
</dbReference>
<protein>
    <recommendedName>
        <fullName evidence="1">Methyltransferase type 11 domain-containing protein</fullName>
    </recommendedName>
</protein>
<evidence type="ECO:0000313" key="2">
    <source>
        <dbReference type="EMBL" id="EXU80364.1"/>
    </source>
</evidence>
<keyword evidence="3" id="KW-1185">Reference proteome</keyword>
<comment type="caution">
    <text evidence="2">The sequence shown here is derived from an EMBL/GenBank/DDBJ whole genome shotgun (WGS) entry which is preliminary data.</text>
</comment>
<dbReference type="SUPFAM" id="SSF53335">
    <property type="entry name" value="S-adenosyl-L-methionine-dependent methyltransferases"/>
    <property type="match status" value="1"/>
</dbReference>
<dbReference type="Proteomes" id="UP000020766">
    <property type="component" value="Unassembled WGS sequence"/>
</dbReference>
<dbReference type="PANTHER" id="PTHR43861:SF6">
    <property type="entry name" value="METHYLTRANSFERASE TYPE 11"/>
    <property type="match status" value="1"/>
</dbReference>
<dbReference type="Pfam" id="PF08241">
    <property type="entry name" value="Methyltransf_11"/>
    <property type="match status" value="1"/>
</dbReference>